<reference evidence="6 7" key="1">
    <citation type="journal article" date="2012" name="Proc. Natl. Acad. Sci. U.S.A.">
        <title>Comparative genomics of Ceriporiopsis subvermispora and Phanerochaete chrysosporium provide insight into selective ligninolysis.</title>
        <authorList>
            <person name="Fernandez-Fueyo E."/>
            <person name="Ruiz-Duenas F.J."/>
            <person name="Ferreira P."/>
            <person name="Floudas D."/>
            <person name="Hibbett D.S."/>
            <person name="Canessa P."/>
            <person name="Larrondo L.F."/>
            <person name="James T.Y."/>
            <person name="Seelenfreund D."/>
            <person name="Lobos S."/>
            <person name="Polanco R."/>
            <person name="Tello M."/>
            <person name="Honda Y."/>
            <person name="Watanabe T."/>
            <person name="Watanabe T."/>
            <person name="Ryu J.S."/>
            <person name="Kubicek C.P."/>
            <person name="Schmoll M."/>
            <person name="Gaskell J."/>
            <person name="Hammel K.E."/>
            <person name="St John F.J."/>
            <person name="Vanden Wymelenberg A."/>
            <person name="Sabat G."/>
            <person name="Splinter BonDurant S."/>
            <person name="Syed K."/>
            <person name="Yadav J.S."/>
            <person name="Doddapaneni H."/>
            <person name="Subramanian V."/>
            <person name="Lavin J.L."/>
            <person name="Oguiza J.A."/>
            <person name="Perez G."/>
            <person name="Pisabarro A.G."/>
            <person name="Ramirez L."/>
            <person name="Santoyo F."/>
            <person name="Master E."/>
            <person name="Coutinho P.M."/>
            <person name="Henrissat B."/>
            <person name="Lombard V."/>
            <person name="Magnuson J.K."/>
            <person name="Kuees U."/>
            <person name="Hori C."/>
            <person name="Igarashi K."/>
            <person name="Samejima M."/>
            <person name="Held B.W."/>
            <person name="Barry K.W."/>
            <person name="LaButti K.M."/>
            <person name="Lapidus A."/>
            <person name="Lindquist E.A."/>
            <person name="Lucas S.M."/>
            <person name="Riley R."/>
            <person name="Salamov A.A."/>
            <person name="Hoffmeister D."/>
            <person name="Schwenk D."/>
            <person name="Hadar Y."/>
            <person name="Yarden O."/>
            <person name="de Vries R.P."/>
            <person name="Wiebenga A."/>
            <person name="Stenlid J."/>
            <person name="Eastwood D."/>
            <person name="Grigoriev I.V."/>
            <person name="Berka R.M."/>
            <person name="Blanchette R.A."/>
            <person name="Kersten P."/>
            <person name="Martinez A.T."/>
            <person name="Vicuna R."/>
            <person name="Cullen D."/>
        </authorList>
    </citation>
    <scope>NUCLEOTIDE SEQUENCE [LARGE SCALE GENOMIC DNA]</scope>
    <source>
        <strain evidence="6 7">B</strain>
    </source>
</reference>
<dbReference type="PANTHER" id="PTHR15549">
    <property type="entry name" value="PAIRED IMMUNOGLOBULIN-LIKE TYPE 2 RECEPTOR"/>
    <property type="match status" value="1"/>
</dbReference>
<protein>
    <recommendedName>
        <fullName evidence="8">Mid2 domain-containing protein</fullName>
    </recommendedName>
</protein>
<proteinExistence type="predicted"/>
<evidence type="ECO:0000256" key="3">
    <source>
        <dbReference type="ARBA" id="ARBA00022989"/>
    </source>
</evidence>
<gene>
    <name evidence="6" type="ORF">CERSUDRAFT_116957</name>
</gene>
<evidence type="ECO:0000256" key="5">
    <source>
        <dbReference type="SAM" id="Phobius"/>
    </source>
</evidence>
<keyword evidence="2 5" id="KW-0812">Transmembrane</keyword>
<evidence type="ECO:0008006" key="8">
    <source>
        <dbReference type="Google" id="ProtNLM"/>
    </source>
</evidence>
<accession>M2R8I7</accession>
<keyword evidence="7" id="KW-1185">Reference proteome</keyword>
<dbReference type="HOGENOM" id="CLU_834190_0_0_1"/>
<evidence type="ECO:0000256" key="4">
    <source>
        <dbReference type="ARBA" id="ARBA00023136"/>
    </source>
</evidence>
<dbReference type="GO" id="GO:0071944">
    <property type="term" value="C:cell periphery"/>
    <property type="evidence" value="ECO:0007669"/>
    <property type="project" value="UniProtKB-ARBA"/>
</dbReference>
<dbReference type="AlphaFoldDB" id="M2R8I7"/>
<comment type="subcellular location">
    <subcellularLocation>
        <location evidence="1">Membrane</location>
        <topology evidence="1">Single-pass membrane protein</topology>
    </subcellularLocation>
</comment>
<dbReference type="GO" id="GO:0016020">
    <property type="term" value="C:membrane"/>
    <property type="evidence" value="ECO:0007669"/>
    <property type="project" value="UniProtKB-SubCell"/>
</dbReference>
<keyword evidence="3 5" id="KW-1133">Transmembrane helix</keyword>
<dbReference type="Gene3D" id="1.20.5.510">
    <property type="entry name" value="Single helix bin"/>
    <property type="match status" value="1"/>
</dbReference>
<name>M2R8I7_CERS8</name>
<dbReference type="Gene3D" id="2.60.120.260">
    <property type="entry name" value="Galactose-binding domain-like"/>
    <property type="match status" value="1"/>
</dbReference>
<feature type="transmembrane region" description="Helical" evidence="5">
    <location>
        <begin position="207"/>
        <end position="232"/>
    </location>
</feature>
<sequence length="299" mass="31818">MYLSLLRVRWTALAGSPGRSPSMATFNSTSLIVDDADPKITYSPGWALDNSGVTPGFNHTLHIANATGQWASFNFTGVSVAVYGDYGVNAFQFTLSSYAIDGTKVGTYQPPINMSIETSDLLANNVVFYQSPPLTQGTHVLNITINQAAPAGLFYLDYIVFTPGSPTSSQSQPTSSGSASTPVFSAVAPSSVTTVTATASPSSKSHVGAIVGGVIGGVVALVLIVVFGYYCYRRKMMRPSLDSKLEIEPAGFEHACQYGVASRAGLAKLPCERCVFGFPREVIYLQNQKTPWTHAIGDF</sequence>
<dbReference type="EMBL" id="KB445802">
    <property type="protein sequence ID" value="EMD34762.1"/>
    <property type="molecule type" value="Genomic_DNA"/>
</dbReference>
<dbReference type="InterPro" id="IPR051694">
    <property type="entry name" value="Immunoregulatory_rcpt-like"/>
</dbReference>
<evidence type="ECO:0000256" key="2">
    <source>
        <dbReference type="ARBA" id="ARBA00022692"/>
    </source>
</evidence>
<keyword evidence="4 5" id="KW-0472">Membrane</keyword>
<evidence type="ECO:0000313" key="6">
    <source>
        <dbReference type="EMBL" id="EMD34762.1"/>
    </source>
</evidence>
<dbReference type="Proteomes" id="UP000016930">
    <property type="component" value="Unassembled WGS sequence"/>
</dbReference>
<dbReference type="OrthoDB" id="2755385at2759"/>
<evidence type="ECO:0000313" key="7">
    <source>
        <dbReference type="Proteomes" id="UP000016930"/>
    </source>
</evidence>
<dbReference type="STRING" id="914234.M2R8I7"/>
<evidence type="ECO:0000256" key="1">
    <source>
        <dbReference type="ARBA" id="ARBA00004167"/>
    </source>
</evidence>
<organism evidence="6 7">
    <name type="scientific">Ceriporiopsis subvermispora (strain B)</name>
    <name type="common">White-rot fungus</name>
    <name type="synonym">Gelatoporia subvermispora</name>
    <dbReference type="NCBI Taxonomy" id="914234"/>
    <lineage>
        <taxon>Eukaryota</taxon>
        <taxon>Fungi</taxon>
        <taxon>Dikarya</taxon>
        <taxon>Basidiomycota</taxon>
        <taxon>Agaricomycotina</taxon>
        <taxon>Agaricomycetes</taxon>
        <taxon>Polyporales</taxon>
        <taxon>Gelatoporiaceae</taxon>
        <taxon>Gelatoporia</taxon>
    </lineage>
</organism>